<gene>
    <name evidence="1" type="ORF">C7U54_06300</name>
</gene>
<organism evidence="1 2">
    <name type="scientific">Faecalibacillus intestinalis</name>
    <dbReference type="NCBI Taxonomy" id="1982626"/>
    <lineage>
        <taxon>Bacteria</taxon>
        <taxon>Bacillati</taxon>
        <taxon>Bacillota</taxon>
        <taxon>Erysipelotrichia</taxon>
        <taxon>Erysipelotrichales</taxon>
        <taxon>Coprobacillaceae</taxon>
        <taxon>Faecalibacillus</taxon>
    </lineage>
</organism>
<dbReference type="Proteomes" id="UP000240974">
    <property type="component" value="Unassembled WGS sequence"/>
</dbReference>
<protein>
    <submittedName>
        <fullName evidence="1">Uncharacterized protein</fullName>
    </submittedName>
</protein>
<keyword evidence="2" id="KW-1185">Reference proteome</keyword>
<accession>A0A2T3G370</accession>
<dbReference type="EMBL" id="PYLQ01000006">
    <property type="protein sequence ID" value="PST41942.1"/>
    <property type="molecule type" value="Genomic_DNA"/>
</dbReference>
<comment type="caution">
    <text evidence="1">The sequence shown here is derived from an EMBL/GenBank/DDBJ whole genome shotgun (WGS) entry which is preliminary data.</text>
</comment>
<evidence type="ECO:0000313" key="2">
    <source>
        <dbReference type="Proteomes" id="UP000240974"/>
    </source>
</evidence>
<dbReference type="AlphaFoldDB" id="A0A2T3G370"/>
<sequence>MELLFVFAMLLIILYYFYKKKPKNHYPVIQYQDHKKHVLNYKKIQTTNTPVQDLQYVYYLLLLIDELPQDKSILIYLLLKKWNEQKDISLEEKDYELSIHFLKTYTNNRVEDQLFQMLYILSIDQIVDDKTLRIWVENDFEKIIKWENEYLKDMQNKLRQEHRFVDDCYSLDIYEDLKKLLGYKKYLDSYKEIETEDEMKYALLFGLKECPYPMYSCFVMQSIEADHGVSRGSGLY</sequence>
<proteinExistence type="predicted"/>
<name>A0A2T3G370_9FIRM</name>
<evidence type="ECO:0000313" key="1">
    <source>
        <dbReference type="EMBL" id="PST41942.1"/>
    </source>
</evidence>
<reference evidence="1 2" key="1">
    <citation type="journal article" date="2019" name="Int. J. Syst. Evol. Microbiol.">
        <title>Faecalibacillus intestinalis gen. nov., sp. nov. and Faecalibacillus faecis sp. nov., isolated from human faeces.</title>
        <authorList>
            <person name="Seo B."/>
            <person name="Jeon K."/>
            <person name="Baek I."/>
            <person name="Lee Y.M."/>
            <person name="Baek K."/>
            <person name="Ko G."/>
        </authorList>
    </citation>
    <scope>NUCLEOTIDE SEQUENCE [LARGE SCALE GENOMIC DNA]</scope>
    <source>
        <strain evidence="1 2">SNUG30099</strain>
    </source>
</reference>
<dbReference type="RefSeq" id="WP_107029685.1">
    <property type="nucleotide sequence ID" value="NZ_PYLQ01000006.1"/>
</dbReference>